<comment type="caution">
    <text evidence="2">The sequence shown here is derived from an EMBL/GenBank/DDBJ whole genome shotgun (WGS) entry which is preliminary data.</text>
</comment>
<accession>A0A2P5GNB9</accession>
<dbReference type="Proteomes" id="UP000247005">
    <property type="component" value="Unassembled WGS sequence"/>
</dbReference>
<reference evidence="3 4" key="1">
    <citation type="submission" date="2018-01" db="EMBL/GenBank/DDBJ databases">
        <title>Superficieibacter electus gen. nov., sp. nov., an extended-spectrum beta-lactamase possessing member of the Enterobacteriaceae family, isolated from intensive care unit surfaces.</title>
        <authorList>
            <person name="Potter R.F."/>
            <person name="D'Souza A.W."/>
        </authorList>
    </citation>
    <scope>NUCLEOTIDE SEQUENCE [LARGE SCALE GENOMIC DNA]</scope>
    <source>
        <strain evidence="2 4">BP-1</strain>
        <strain evidence="1 3">BP-2</strain>
    </source>
</reference>
<gene>
    <name evidence="2" type="ORF">CHU32_14430</name>
    <name evidence="1" type="ORF">CHU33_15140</name>
</gene>
<keyword evidence="3" id="KW-1185">Reference proteome</keyword>
<proteinExistence type="predicted"/>
<evidence type="ECO:0000313" key="4">
    <source>
        <dbReference type="Proteomes" id="UP000247005"/>
    </source>
</evidence>
<organism evidence="2 4">
    <name type="scientific">Superficieibacter electus</name>
    <dbReference type="NCBI Taxonomy" id="2022662"/>
    <lineage>
        <taxon>Bacteria</taxon>
        <taxon>Pseudomonadati</taxon>
        <taxon>Pseudomonadota</taxon>
        <taxon>Gammaproteobacteria</taxon>
        <taxon>Enterobacterales</taxon>
        <taxon>Enterobacteriaceae</taxon>
        <taxon>Superficieibacter</taxon>
    </lineage>
</organism>
<evidence type="ECO:0000313" key="1">
    <source>
        <dbReference type="EMBL" id="POP43571.1"/>
    </source>
</evidence>
<protein>
    <submittedName>
        <fullName evidence="2">Uncharacterized protein</fullName>
    </submittedName>
</protein>
<evidence type="ECO:0000313" key="3">
    <source>
        <dbReference type="Proteomes" id="UP000237073"/>
    </source>
</evidence>
<name>A0A2P5GNB9_9ENTR</name>
<dbReference type="EMBL" id="PQGE01000013">
    <property type="protein sequence ID" value="POP43571.1"/>
    <property type="molecule type" value="Genomic_DNA"/>
</dbReference>
<dbReference type="AlphaFoldDB" id="A0A2P5GNB9"/>
<sequence length="66" mass="7775">MRVGVCRVKLFIARYLYRGKNSGFIVVLGRRALNAYFCRCLAHFSTTLEKAIKCRQTKRVILRPRR</sequence>
<evidence type="ECO:0000313" key="2">
    <source>
        <dbReference type="EMBL" id="POP48039.1"/>
    </source>
</evidence>
<dbReference type="Proteomes" id="UP000237073">
    <property type="component" value="Unassembled WGS sequence"/>
</dbReference>
<dbReference type="EMBL" id="PQGD01000011">
    <property type="protein sequence ID" value="POP48039.1"/>
    <property type="molecule type" value="Genomic_DNA"/>
</dbReference>